<gene>
    <name evidence="13" type="ORF">KAF25_004848</name>
</gene>
<dbReference type="PROSITE" id="PS50850">
    <property type="entry name" value="MFS"/>
    <property type="match status" value="1"/>
</dbReference>
<comment type="caution">
    <text evidence="13">The sequence shown here is derived from an EMBL/GenBank/DDBJ whole genome shotgun (WGS) entry which is preliminary data.</text>
</comment>
<dbReference type="PANTHER" id="PTHR23501:SF189">
    <property type="entry name" value="DRUG TRANSPORTER, PUTATIVE (AFU_ORTHOLOGUE AFUA_4G03920)-RELATED"/>
    <property type="match status" value="1"/>
</dbReference>
<dbReference type="SMART" id="SM00066">
    <property type="entry name" value="GAL4"/>
    <property type="match status" value="1"/>
</dbReference>
<evidence type="ECO:0000256" key="4">
    <source>
        <dbReference type="ARBA" id="ARBA00022692"/>
    </source>
</evidence>
<dbReference type="PROSITE" id="PS50048">
    <property type="entry name" value="ZN2_CY6_FUNGAL_2"/>
    <property type="match status" value="1"/>
</dbReference>
<reference evidence="13" key="1">
    <citation type="submission" date="2021-04" db="EMBL/GenBank/DDBJ databases">
        <title>Draft genome of Fusarium avenaceum strain F156N33, isolated from an atmospheric sample in Virginia.</title>
        <authorList>
            <person name="Yang S."/>
            <person name="Vinatzer B.A."/>
            <person name="Coleman J."/>
        </authorList>
    </citation>
    <scope>NUCLEOTIDE SEQUENCE</scope>
    <source>
        <strain evidence="13">F156N33</strain>
    </source>
</reference>
<dbReference type="GO" id="GO:0046943">
    <property type="term" value="F:carboxylic acid transmembrane transporter activity"/>
    <property type="evidence" value="ECO:0007669"/>
    <property type="project" value="UniProtKB-ARBA"/>
</dbReference>
<keyword evidence="8" id="KW-0539">Nucleus</keyword>
<dbReference type="CDD" id="cd17502">
    <property type="entry name" value="MFS_Azr1_MDR_like"/>
    <property type="match status" value="1"/>
</dbReference>
<accession>A0A9P7KV90</accession>
<evidence type="ECO:0000256" key="5">
    <source>
        <dbReference type="ARBA" id="ARBA00022989"/>
    </source>
</evidence>
<dbReference type="InterPro" id="IPR036864">
    <property type="entry name" value="Zn2-C6_fun-type_DNA-bd_sf"/>
</dbReference>
<evidence type="ECO:0000256" key="1">
    <source>
        <dbReference type="ARBA" id="ARBA00004127"/>
    </source>
</evidence>
<dbReference type="PRINTS" id="PR01036">
    <property type="entry name" value="TCRTETB"/>
</dbReference>
<evidence type="ECO:0000256" key="9">
    <source>
        <dbReference type="SAM" id="MobiDB-lite"/>
    </source>
</evidence>
<feature type="transmembrane region" description="Helical" evidence="10">
    <location>
        <begin position="48"/>
        <end position="65"/>
    </location>
</feature>
<feature type="transmembrane region" description="Helical" evidence="10">
    <location>
        <begin position="141"/>
        <end position="163"/>
    </location>
</feature>
<dbReference type="SUPFAM" id="SSF103473">
    <property type="entry name" value="MFS general substrate transporter"/>
    <property type="match status" value="1"/>
</dbReference>
<keyword evidence="5 10" id="KW-1133">Transmembrane helix</keyword>
<feature type="region of interest" description="Disordered" evidence="9">
    <location>
        <begin position="1"/>
        <end position="20"/>
    </location>
</feature>
<keyword evidence="14" id="KW-1185">Reference proteome</keyword>
<evidence type="ECO:0000259" key="12">
    <source>
        <dbReference type="PROSITE" id="PS50850"/>
    </source>
</evidence>
<feature type="transmembrane region" description="Helical" evidence="10">
    <location>
        <begin position="116"/>
        <end position="135"/>
    </location>
</feature>
<evidence type="ECO:0000256" key="7">
    <source>
        <dbReference type="ARBA" id="ARBA00023180"/>
    </source>
</evidence>
<comment type="subcellular location">
    <subcellularLocation>
        <location evidence="1">Endomembrane system</location>
        <topology evidence="1">Multi-pass membrane protein</topology>
    </subcellularLocation>
</comment>
<evidence type="ECO:0000256" key="8">
    <source>
        <dbReference type="ARBA" id="ARBA00023242"/>
    </source>
</evidence>
<dbReference type="PANTHER" id="PTHR23501">
    <property type="entry name" value="MAJOR FACILITATOR SUPERFAMILY"/>
    <property type="match status" value="1"/>
</dbReference>
<organism evidence="13 14">
    <name type="scientific">Fusarium avenaceum</name>
    <dbReference type="NCBI Taxonomy" id="40199"/>
    <lineage>
        <taxon>Eukaryota</taxon>
        <taxon>Fungi</taxon>
        <taxon>Dikarya</taxon>
        <taxon>Ascomycota</taxon>
        <taxon>Pezizomycotina</taxon>
        <taxon>Sordariomycetes</taxon>
        <taxon>Hypocreomycetidae</taxon>
        <taxon>Hypocreales</taxon>
        <taxon>Nectriaceae</taxon>
        <taxon>Fusarium</taxon>
        <taxon>Fusarium tricinctum species complex</taxon>
    </lineage>
</organism>
<dbReference type="InterPro" id="IPR001138">
    <property type="entry name" value="Zn2Cys6_DnaBD"/>
</dbReference>
<feature type="transmembrane region" description="Helical" evidence="10">
    <location>
        <begin position="175"/>
        <end position="197"/>
    </location>
</feature>
<comment type="similarity">
    <text evidence="2">Belongs to the major facilitator superfamily.</text>
</comment>
<feature type="domain" description="Major facilitator superfamily (MFS) profile" evidence="12">
    <location>
        <begin position="52"/>
        <end position="542"/>
    </location>
</feature>
<feature type="transmembrane region" description="Helical" evidence="10">
    <location>
        <begin position="518"/>
        <end position="538"/>
    </location>
</feature>
<feature type="transmembrane region" description="Helical" evidence="10">
    <location>
        <begin position="381"/>
        <end position="398"/>
    </location>
</feature>
<dbReference type="AlphaFoldDB" id="A0A9P7KV90"/>
<feature type="transmembrane region" description="Helical" evidence="10">
    <location>
        <begin position="410"/>
        <end position="428"/>
    </location>
</feature>
<feature type="transmembrane region" description="Helical" evidence="10">
    <location>
        <begin position="242"/>
        <end position="264"/>
    </location>
</feature>
<dbReference type="Pfam" id="PF00172">
    <property type="entry name" value="Zn_clus"/>
    <property type="match status" value="1"/>
</dbReference>
<dbReference type="SUPFAM" id="SSF57701">
    <property type="entry name" value="Zn2/Cys6 DNA-binding domain"/>
    <property type="match status" value="1"/>
</dbReference>
<dbReference type="InterPro" id="IPR011701">
    <property type="entry name" value="MFS"/>
</dbReference>
<dbReference type="InterPro" id="IPR036259">
    <property type="entry name" value="MFS_trans_sf"/>
</dbReference>
<dbReference type="Pfam" id="PF07690">
    <property type="entry name" value="MFS_1"/>
    <property type="match status" value="1"/>
</dbReference>
<evidence type="ECO:0000313" key="13">
    <source>
        <dbReference type="EMBL" id="KAG5662430.1"/>
    </source>
</evidence>
<dbReference type="EMBL" id="JAGPUO010000005">
    <property type="protein sequence ID" value="KAG5662430.1"/>
    <property type="molecule type" value="Genomic_DNA"/>
</dbReference>
<evidence type="ECO:0000256" key="2">
    <source>
        <dbReference type="ARBA" id="ARBA00008335"/>
    </source>
</evidence>
<keyword evidence="7" id="KW-0325">Glycoprotein</keyword>
<keyword evidence="6 10" id="KW-0472">Membrane</keyword>
<evidence type="ECO:0000256" key="3">
    <source>
        <dbReference type="ARBA" id="ARBA00022448"/>
    </source>
</evidence>
<evidence type="ECO:0000259" key="11">
    <source>
        <dbReference type="PROSITE" id="PS50048"/>
    </source>
</evidence>
<dbReference type="Gene3D" id="1.20.1250.20">
    <property type="entry name" value="MFS general substrate transporter like domains"/>
    <property type="match status" value="2"/>
</dbReference>
<name>A0A9P7KV90_9HYPO</name>
<evidence type="ECO:0008006" key="15">
    <source>
        <dbReference type="Google" id="ProtNLM"/>
    </source>
</evidence>
<feature type="transmembrane region" description="Helical" evidence="10">
    <location>
        <begin position="312"/>
        <end position="333"/>
    </location>
</feature>
<feature type="domain" description="Zn(2)-C6 fungal-type" evidence="11">
    <location>
        <begin position="574"/>
        <end position="604"/>
    </location>
</feature>
<feature type="transmembrane region" description="Helical" evidence="10">
    <location>
        <begin position="353"/>
        <end position="374"/>
    </location>
</feature>
<dbReference type="InterPro" id="IPR020846">
    <property type="entry name" value="MFS_dom"/>
</dbReference>
<dbReference type="GO" id="GO:0008270">
    <property type="term" value="F:zinc ion binding"/>
    <property type="evidence" value="ECO:0007669"/>
    <property type="project" value="InterPro"/>
</dbReference>
<feature type="transmembrane region" description="Helical" evidence="10">
    <location>
        <begin position="85"/>
        <end position="104"/>
    </location>
</feature>
<dbReference type="GO" id="GO:0012505">
    <property type="term" value="C:endomembrane system"/>
    <property type="evidence" value="ECO:0007669"/>
    <property type="project" value="UniProtKB-SubCell"/>
</dbReference>
<keyword evidence="4 10" id="KW-0812">Transmembrane</keyword>
<dbReference type="Proteomes" id="UP000782241">
    <property type="component" value="Unassembled WGS sequence"/>
</dbReference>
<dbReference type="PROSITE" id="PS00463">
    <property type="entry name" value="ZN2_CY6_FUNGAL_1"/>
    <property type="match status" value="1"/>
</dbReference>
<dbReference type="FunFam" id="1.20.1720.10:FF:000013">
    <property type="entry name" value="Related to multidrug resistance proteins"/>
    <property type="match status" value="1"/>
</dbReference>
<feature type="transmembrane region" description="Helical" evidence="10">
    <location>
        <begin position="270"/>
        <end position="291"/>
    </location>
</feature>
<dbReference type="GO" id="GO:0000981">
    <property type="term" value="F:DNA-binding transcription factor activity, RNA polymerase II-specific"/>
    <property type="evidence" value="ECO:0007669"/>
    <property type="project" value="InterPro"/>
</dbReference>
<keyword evidence="3" id="KW-0813">Transport</keyword>
<dbReference type="Gene3D" id="4.10.240.10">
    <property type="entry name" value="Zn(2)-C6 fungal-type DNA-binding domain"/>
    <property type="match status" value="1"/>
</dbReference>
<feature type="transmembrane region" description="Helical" evidence="10">
    <location>
        <begin position="209"/>
        <end position="230"/>
    </location>
</feature>
<evidence type="ECO:0000313" key="14">
    <source>
        <dbReference type="Proteomes" id="UP000782241"/>
    </source>
</evidence>
<evidence type="ECO:0000256" key="6">
    <source>
        <dbReference type="ARBA" id="ARBA00023136"/>
    </source>
</evidence>
<evidence type="ECO:0000256" key="10">
    <source>
        <dbReference type="SAM" id="Phobius"/>
    </source>
</evidence>
<sequence length="680" mass="74667">MMESRDPMATMATSHDPESTKTIAVDGKSNSENVHEFSEQTNYVPKRAIITIFLACASVDLLALMDQTMLATSLYIIGNALGSTSQVSWISSGYFITSTVGQLMYGRLSDIWSRKVILLVGLAIFFIGSLASSLAKTVMQLTVFRAITGIGGGGLMTVAQLIVSDVVPLRERGKYQGILGAVVAIANGVGPVVGGALSSSSEDSWRWIFRMQLPLTLITTLCVLFFMPLKNVPGDWKLKLKAVDFLGIFLAFAGMTIVILGLTWGGQDYAWNSAQVITTLVVGTAVSVAFMMWQWKGPKYPLIPLHIFKSRIVNGACLTMAINGWNFVMQVYYIPSFYQLVYGYSATKAGAMLLPITLLQTASSTLSGLVVHWIGRYRECILFGWLCWAVGLGLMSTLDENTGIGKQIGYSVLIGVGVGNTLQPALIATQAGVERRDMAVVTSFRNFVRNLGATLGLAVYGTVLNNVLARSLSSLDLNNRDSKILLRNPQTFLDTVSTSEAETIRSVLIPAYRQGFRIIFLTGASLASVAFILAFILMPQVNLTRPDDSRLKEEGRRAYEEKRSQIEIVGVTIACETCRKRKVRCNGHRPRCAGCARAGSDCTYSLTTADQDLRRRFKLAEMEQTENQNLIDLLRSRNQDEANSILDLLRQNTSVRDILRDIEHGDMLCELSLVPETKDV</sequence>
<proteinExistence type="inferred from homology"/>
<dbReference type="CDD" id="cd00067">
    <property type="entry name" value="GAL4"/>
    <property type="match status" value="1"/>
</dbReference>
<dbReference type="GO" id="GO:0005886">
    <property type="term" value="C:plasma membrane"/>
    <property type="evidence" value="ECO:0007669"/>
    <property type="project" value="TreeGrafter"/>
</dbReference>
<protein>
    <recommendedName>
        <fullName evidence="15">Major facilitator superfamily (MFS) profile domain-containing protein</fullName>
    </recommendedName>
</protein>